<dbReference type="Pfam" id="PF00512">
    <property type="entry name" value="HisKA"/>
    <property type="match status" value="1"/>
</dbReference>
<dbReference type="InterPro" id="IPR004358">
    <property type="entry name" value="Sig_transdc_His_kin-like_C"/>
</dbReference>
<dbReference type="SMART" id="SM00388">
    <property type="entry name" value="HisKA"/>
    <property type="match status" value="1"/>
</dbReference>
<gene>
    <name evidence="24" type="ORF">GTO91_11985</name>
</gene>
<feature type="domain" description="Response regulatory" evidence="21">
    <location>
        <begin position="853"/>
        <end position="971"/>
    </location>
</feature>
<dbReference type="Gene3D" id="3.40.50.2300">
    <property type="match status" value="1"/>
</dbReference>
<dbReference type="InterPro" id="IPR003661">
    <property type="entry name" value="HisK_dim/P_dom"/>
</dbReference>
<evidence type="ECO:0000259" key="20">
    <source>
        <dbReference type="PROSITE" id="PS50109"/>
    </source>
</evidence>
<dbReference type="InterPro" id="IPR005467">
    <property type="entry name" value="His_kinase_dom"/>
</dbReference>
<dbReference type="SMART" id="SM00387">
    <property type="entry name" value="HATPase_c"/>
    <property type="match status" value="1"/>
</dbReference>
<evidence type="ECO:0000256" key="14">
    <source>
        <dbReference type="ARBA" id="ARBA00023012"/>
    </source>
</evidence>
<accession>A0A845L1J6</accession>
<keyword evidence="9" id="KW-0812">Transmembrane</keyword>
<dbReference type="InterPro" id="IPR003594">
    <property type="entry name" value="HATPase_dom"/>
</dbReference>
<feature type="domain" description="PAC" evidence="23">
    <location>
        <begin position="197"/>
        <end position="249"/>
    </location>
</feature>
<dbReference type="PROSITE" id="PS50113">
    <property type="entry name" value="PAC"/>
    <property type="match status" value="3"/>
</dbReference>
<comment type="similarity">
    <text evidence="3">In the N-terminal section; belongs to the phytochrome family.</text>
</comment>
<keyword evidence="12" id="KW-0067">ATP-binding</keyword>
<dbReference type="NCBIfam" id="TIGR00229">
    <property type="entry name" value="sensory_box"/>
    <property type="match status" value="3"/>
</dbReference>
<dbReference type="InterPro" id="IPR001610">
    <property type="entry name" value="PAC"/>
</dbReference>
<feature type="domain" description="PAS" evidence="22">
    <location>
        <begin position="123"/>
        <end position="194"/>
    </location>
</feature>
<evidence type="ECO:0000313" key="24">
    <source>
        <dbReference type="EMBL" id="MZP30432.1"/>
    </source>
</evidence>
<protein>
    <recommendedName>
        <fullName evidence="17">Circadian input-output histidine kinase CikA</fullName>
        <ecNumber evidence="4">2.7.13.3</ecNumber>
    </recommendedName>
    <alternativeName>
        <fullName evidence="5">Stage 0 sporulation protein A homolog</fullName>
    </alternativeName>
</protein>
<dbReference type="Gene3D" id="3.30.565.10">
    <property type="entry name" value="Histidine kinase-like ATPase, C-terminal domain"/>
    <property type="match status" value="1"/>
</dbReference>
<dbReference type="SUPFAM" id="SSF55874">
    <property type="entry name" value="ATPase domain of HSP90 chaperone/DNA topoisomerase II/histidine kinase"/>
    <property type="match status" value="1"/>
</dbReference>
<dbReference type="SMART" id="SM00086">
    <property type="entry name" value="PAC"/>
    <property type="match status" value="3"/>
</dbReference>
<feature type="domain" description="PAC" evidence="23">
    <location>
        <begin position="330"/>
        <end position="383"/>
    </location>
</feature>
<dbReference type="PANTHER" id="PTHR45339">
    <property type="entry name" value="HYBRID SIGNAL TRANSDUCTION HISTIDINE KINASE J"/>
    <property type="match status" value="1"/>
</dbReference>
<dbReference type="OrthoDB" id="9811620at2"/>
<keyword evidence="13" id="KW-1133">Transmembrane helix</keyword>
<evidence type="ECO:0000259" key="22">
    <source>
        <dbReference type="PROSITE" id="PS50112"/>
    </source>
</evidence>
<keyword evidence="6" id="KW-1003">Cell membrane</keyword>
<dbReference type="PROSITE" id="PS50112">
    <property type="entry name" value="PAS"/>
    <property type="match status" value="4"/>
</dbReference>
<keyword evidence="15" id="KW-0472">Membrane</keyword>
<dbReference type="CDD" id="cd00082">
    <property type="entry name" value="HisKA"/>
    <property type="match status" value="1"/>
</dbReference>
<dbReference type="InterPro" id="IPR000700">
    <property type="entry name" value="PAS-assoc_C"/>
</dbReference>
<dbReference type="GO" id="GO:0005886">
    <property type="term" value="C:plasma membrane"/>
    <property type="evidence" value="ECO:0007669"/>
    <property type="project" value="UniProtKB-SubCell"/>
</dbReference>
<dbReference type="SMART" id="SM00448">
    <property type="entry name" value="REC"/>
    <property type="match status" value="1"/>
</dbReference>
<evidence type="ECO:0000256" key="18">
    <source>
        <dbReference type="PROSITE-ProRule" id="PRU00169"/>
    </source>
</evidence>
<evidence type="ECO:0000256" key="15">
    <source>
        <dbReference type="ARBA" id="ARBA00023136"/>
    </source>
</evidence>
<evidence type="ECO:0000256" key="5">
    <source>
        <dbReference type="ARBA" id="ARBA00018672"/>
    </source>
</evidence>
<evidence type="ECO:0000256" key="4">
    <source>
        <dbReference type="ARBA" id="ARBA00012438"/>
    </source>
</evidence>
<evidence type="ECO:0000256" key="11">
    <source>
        <dbReference type="ARBA" id="ARBA00022777"/>
    </source>
</evidence>
<proteinExistence type="inferred from homology"/>
<dbReference type="FunFam" id="3.30.565.10:FF:000010">
    <property type="entry name" value="Sensor histidine kinase RcsC"/>
    <property type="match status" value="1"/>
</dbReference>
<evidence type="ECO:0000256" key="10">
    <source>
        <dbReference type="ARBA" id="ARBA00022741"/>
    </source>
</evidence>
<dbReference type="InterPro" id="IPR000014">
    <property type="entry name" value="PAS"/>
</dbReference>
<dbReference type="Pfam" id="PF08447">
    <property type="entry name" value="PAS_3"/>
    <property type="match status" value="2"/>
</dbReference>
<dbReference type="GO" id="GO:0000155">
    <property type="term" value="F:phosphorelay sensor kinase activity"/>
    <property type="evidence" value="ECO:0007669"/>
    <property type="project" value="InterPro"/>
</dbReference>
<feature type="domain" description="PAS" evidence="22">
    <location>
        <begin position="384"/>
        <end position="457"/>
    </location>
</feature>
<dbReference type="CDD" id="cd17546">
    <property type="entry name" value="REC_hyHK_CKI1_RcsC-like"/>
    <property type="match status" value="1"/>
</dbReference>
<evidence type="ECO:0000256" key="19">
    <source>
        <dbReference type="SAM" id="MobiDB-lite"/>
    </source>
</evidence>
<dbReference type="InterPro" id="IPR035965">
    <property type="entry name" value="PAS-like_dom_sf"/>
</dbReference>
<dbReference type="SMART" id="SM00091">
    <property type="entry name" value="PAS"/>
    <property type="match status" value="3"/>
</dbReference>
<keyword evidence="8" id="KW-0808">Transferase</keyword>
<evidence type="ECO:0000259" key="23">
    <source>
        <dbReference type="PROSITE" id="PS50113"/>
    </source>
</evidence>
<dbReference type="EC" id="2.7.13.3" evidence="4"/>
<feature type="domain" description="PAS" evidence="22">
    <location>
        <begin position="250"/>
        <end position="296"/>
    </location>
</feature>
<evidence type="ECO:0000256" key="7">
    <source>
        <dbReference type="ARBA" id="ARBA00022553"/>
    </source>
</evidence>
<comment type="function">
    <text evidence="16">May play the central regulatory role in sporulation. It may be an element of the effector pathway responsible for the activation of sporulation genes in response to nutritional stress. Spo0A may act in concert with spo0H (a sigma factor) to control the expression of some genes that are critical to the sporulation process.</text>
</comment>
<evidence type="ECO:0000256" key="6">
    <source>
        <dbReference type="ARBA" id="ARBA00022475"/>
    </source>
</evidence>
<sequence>MDPDRTIRFLNPSAERLTGWNSQDAAGRRSDDFFHLGETDAAGLPTHCGHIVTPEGESRSLCVQAHALTLDDEKADAFLVILEAVTLGDLGSPSCDRTCRRLAAKYYSLLEQCKQMEIELRKRDQRFRDVERAFDEFIWELDAEGRYTYVSPQIRSILGVTPEELIGAPVRQYVYPDDAERFWNGFLKAAAKNELVRNLEYRRRSASGELRWLSANGVPIFNENGTVIGFRGATLDITKQKTAEAALRDSEEHYRSIVTAIAEGMVVQERDGQIVSFNRKAETILGLTADQLLGRTSYDPRWRAVREDGSPFPGEEHPAMVSLRTGKPCHNVVMGVHKPNGEMSWILINAEPLFRPGEGEPFRVVATFTDITERRKIEQKLLETREQLKNLFNSLNIVFWSYDVSQRRLLQLSPACEGLFGVPAQAFFDHPDTWAQSIHPDDLPRLQRISKRVLVSKPIQDEFRIVHRDGDLRWVSGHVIPVAGSSGKVVRLDGMLMDITEKKQVDMELRIAKVRAEEASLAKSSFLAMMSHEIRTPMNGIIGMNELLLGTRLTSEQVDYAEAVQESAELLLTVINDILDYSKVEAGKMELESIDFDPVPVVNGVARLLQGKAREKGLSISTSIADEARFLFQGDPGRLRQVLLNLVSNAVKFTEKGAIDIRVFPVSDTGAQVTIRFEVTDSGIGIAPEIRDCLFRPFSQGNTSMTRKYGGTGLGLAISRNLVELMGGKIGVQSKPGEGSTFWFTLPVRKRSPLPQSPVDAAESRPTASPPLVSLASMDRSTSIHPPSHLPSQHPSHLPAHLPSQHPSHLPAHLPSHHAPRPPSLQASQHPSHLPAHPPHLSVAPLPRLRQASVLVVEDNPVNQKLVTALLRKMGLSVRLAGSGLEAIDALGEEDYALILMDCQLPDLNGFETTQVIRDSEAETGQHIPIIAMTALSMQGDREKCLQAGMDDYISKPIDRKQLTAMLARWLSESADEETGTD</sequence>
<dbReference type="GO" id="GO:0005524">
    <property type="term" value="F:ATP binding"/>
    <property type="evidence" value="ECO:0007669"/>
    <property type="project" value="UniProtKB-KW"/>
</dbReference>
<dbReference type="Pfam" id="PF13426">
    <property type="entry name" value="PAS_9"/>
    <property type="match status" value="2"/>
</dbReference>
<dbReference type="FunFam" id="1.10.287.130:FF:000003">
    <property type="entry name" value="Histidine kinase"/>
    <property type="match status" value="1"/>
</dbReference>
<evidence type="ECO:0000313" key="25">
    <source>
        <dbReference type="Proteomes" id="UP000463470"/>
    </source>
</evidence>
<evidence type="ECO:0000259" key="21">
    <source>
        <dbReference type="PROSITE" id="PS50110"/>
    </source>
</evidence>
<dbReference type="PROSITE" id="PS50109">
    <property type="entry name" value="HIS_KIN"/>
    <property type="match status" value="1"/>
</dbReference>
<feature type="compositionally biased region" description="Low complexity" evidence="19">
    <location>
        <begin position="785"/>
        <end position="814"/>
    </location>
</feature>
<dbReference type="PRINTS" id="PR00344">
    <property type="entry name" value="BCTRLSENSOR"/>
</dbReference>
<dbReference type="Proteomes" id="UP000463470">
    <property type="component" value="Unassembled WGS sequence"/>
</dbReference>
<comment type="catalytic activity">
    <reaction evidence="1">
        <text>ATP + protein L-histidine = ADP + protein N-phospho-L-histidine.</text>
        <dbReference type="EC" id="2.7.13.3"/>
    </reaction>
</comment>
<evidence type="ECO:0000256" key="2">
    <source>
        <dbReference type="ARBA" id="ARBA00004651"/>
    </source>
</evidence>
<dbReference type="CDD" id="cd00130">
    <property type="entry name" value="PAS"/>
    <property type="match status" value="4"/>
</dbReference>
<dbReference type="SUPFAM" id="SSF55785">
    <property type="entry name" value="PYP-like sensor domain (PAS domain)"/>
    <property type="match status" value="4"/>
</dbReference>
<dbReference type="SUPFAM" id="SSF52172">
    <property type="entry name" value="CheY-like"/>
    <property type="match status" value="1"/>
</dbReference>
<keyword evidence="14" id="KW-0902">Two-component regulatory system</keyword>
<evidence type="ECO:0000256" key="13">
    <source>
        <dbReference type="ARBA" id="ARBA00022989"/>
    </source>
</evidence>
<dbReference type="InterPro" id="IPR011006">
    <property type="entry name" value="CheY-like_superfamily"/>
</dbReference>
<evidence type="ECO:0000256" key="3">
    <source>
        <dbReference type="ARBA" id="ARBA00006402"/>
    </source>
</evidence>
<organism evidence="24 25">
    <name type="scientific">Heliomicrobium undosum</name>
    <dbReference type="NCBI Taxonomy" id="121734"/>
    <lineage>
        <taxon>Bacteria</taxon>
        <taxon>Bacillati</taxon>
        <taxon>Bacillota</taxon>
        <taxon>Clostridia</taxon>
        <taxon>Eubacteriales</taxon>
        <taxon>Heliobacteriaceae</taxon>
        <taxon>Heliomicrobium</taxon>
    </lineage>
</organism>
<evidence type="ECO:0000256" key="16">
    <source>
        <dbReference type="ARBA" id="ARBA00024867"/>
    </source>
</evidence>
<dbReference type="EMBL" id="WXEY01000013">
    <property type="protein sequence ID" value="MZP30432.1"/>
    <property type="molecule type" value="Genomic_DNA"/>
</dbReference>
<dbReference type="InterPro" id="IPR036097">
    <property type="entry name" value="HisK_dim/P_sf"/>
</dbReference>
<feature type="modified residue" description="4-aspartylphosphate" evidence="18">
    <location>
        <position position="902"/>
    </location>
</feature>
<feature type="domain" description="PAC" evidence="23">
    <location>
        <begin position="459"/>
        <end position="511"/>
    </location>
</feature>
<keyword evidence="11" id="KW-0418">Kinase</keyword>
<feature type="region of interest" description="Disordered" evidence="19">
    <location>
        <begin position="753"/>
        <end position="843"/>
    </location>
</feature>
<feature type="compositionally biased region" description="Low complexity" evidence="19">
    <location>
        <begin position="824"/>
        <end position="843"/>
    </location>
</feature>
<dbReference type="SUPFAM" id="SSF47384">
    <property type="entry name" value="Homodimeric domain of signal transducing histidine kinase"/>
    <property type="match status" value="1"/>
</dbReference>
<keyword evidence="7 18" id="KW-0597">Phosphoprotein</keyword>
<feature type="domain" description="Histidine kinase" evidence="20">
    <location>
        <begin position="529"/>
        <end position="750"/>
    </location>
</feature>
<dbReference type="Gene3D" id="1.10.287.130">
    <property type="match status" value="1"/>
</dbReference>
<dbReference type="PROSITE" id="PS50110">
    <property type="entry name" value="RESPONSE_REGULATORY"/>
    <property type="match status" value="1"/>
</dbReference>
<dbReference type="Pfam" id="PF00072">
    <property type="entry name" value="Response_reg"/>
    <property type="match status" value="1"/>
</dbReference>
<feature type="domain" description="PAS" evidence="22">
    <location>
        <begin position="1"/>
        <end position="35"/>
    </location>
</feature>
<dbReference type="InterPro" id="IPR013655">
    <property type="entry name" value="PAS_fold_3"/>
</dbReference>
<evidence type="ECO:0000256" key="9">
    <source>
        <dbReference type="ARBA" id="ARBA00022692"/>
    </source>
</evidence>
<evidence type="ECO:0000256" key="8">
    <source>
        <dbReference type="ARBA" id="ARBA00022679"/>
    </source>
</evidence>
<dbReference type="Pfam" id="PF02518">
    <property type="entry name" value="HATPase_c"/>
    <property type="match status" value="1"/>
</dbReference>
<name>A0A845L1J6_9FIRM</name>
<keyword evidence="10" id="KW-0547">Nucleotide-binding</keyword>
<evidence type="ECO:0000256" key="17">
    <source>
        <dbReference type="ARBA" id="ARBA00074306"/>
    </source>
</evidence>
<dbReference type="AlphaFoldDB" id="A0A845L1J6"/>
<evidence type="ECO:0000256" key="1">
    <source>
        <dbReference type="ARBA" id="ARBA00000085"/>
    </source>
</evidence>
<dbReference type="Gene3D" id="3.30.450.20">
    <property type="entry name" value="PAS domain"/>
    <property type="match status" value="4"/>
</dbReference>
<dbReference type="PANTHER" id="PTHR45339:SF5">
    <property type="entry name" value="HISTIDINE KINASE"/>
    <property type="match status" value="1"/>
</dbReference>
<keyword evidence="25" id="KW-1185">Reference proteome</keyword>
<dbReference type="CDD" id="cd16922">
    <property type="entry name" value="HATPase_EvgS-ArcB-TorS-like"/>
    <property type="match status" value="1"/>
</dbReference>
<dbReference type="InterPro" id="IPR001789">
    <property type="entry name" value="Sig_transdc_resp-reg_receiver"/>
</dbReference>
<reference evidence="24 25" key="1">
    <citation type="submission" date="2020-01" db="EMBL/GenBank/DDBJ databases">
        <title>Whole-genome sequence of Heliobacterium undosum DSM 13378.</title>
        <authorList>
            <person name="Kyndt J.A."/>
            <person name="Meyer T.E."/>
        </authorList>
    </citation>
    <scope>NUCLEOTIDE SEQUENCE [LARGE SCALE GENOMIC DNA]</scope>
    <source>
        <strain evidence="24 25">DSM 13378</strain>
    </source>
</reference>
<comment type="subcellular location">
    <subcellularLocation>
        <location evidence="2">Cell membrane</location>
        <topology evidence="2">Multi-pass membrane protein</topology>
    </subcellularLocation>
</comment>
<dbReference type="InterPro" id="IPR036890">
    <property type="entry name" value="HATPase_C_sf"/>
</dbReference>
<evidence type="ECO:0000256" key="12">
    <source>
        <dbReference type="ARBA" id="ARBA00022840"/>
    </source>
</evidence>
<comment type="caution">
    <text evidence="24">The sequence shown here is derived from an EMBL/GenBank/DDBJ whole genome shotgun (WGS) entry which is preliminary data.</text>
</comment>